<dbReference type="AlphaFoldDB" id="W2SVR7"/>
<proteinExistence type="predicted"/>
<accession>W2SVR7</accession>
<reference evidence="2" key="1">
    <citation type="journal article" date="2014" name="Nat. Genet.">
        <title>Genome of the human hookworm Necator americanus.</title>
        <authorList>
            <person name="Tang Y.T."/>
            <person name="Gao X."/>
            <person name="Rosa B.A."/>
            <person name="Abubucker S."/>
            <person name="Hallsworth-Pepin K."/>
            <person name="Martin J."/>
            <person name="Tyagi R."/>
            <person name="Heizer E."/>
            <person name="Zhang X."/>
            <person name="Bhonagiri-Palsikar V."/>
            <person name="Minx P."/>
            <person name="Warren W.C."/>
            <person name="Wang Q."/>
            <person name="Zhan B."/>
            <person name="Hotez P.J."/>
            <person name="Sternberg P.W."/>
            <person name="Dougall A."/>
            <person name="Gaze S.T."/>
            <person name="Mulvenna J."/>
            <person name="Sotillo J."/>
            <person name="Ranganathan S."/>
            <person name="Rabelo E.M."/>
            <person name="Wilson R.K."/>
            <person name="Felgner P.L."/>
            <person name="Bethony J."/>
            <person name="Hawdon J.M."/>
            <person name="Gasser R.B."/>
            <person name="Loukas A."/>
            <person name="Mitreva M."/>
        </authorList>
    </citation>
    <scope>NUCLEOTIDE SEQUENCE [LARGE SCALE GENOMIC DNA]</scope>
</reference>
<evidence type="ECO:0000313" key="2">
    <source>
        <dbReference type="Proteomes" id="UP000053676"/>
    </source>
</evidence>
<dbReference type="Proteomes" id="UP000053676">
    <property type="component" value="Unassembled WGS sequence"/>
</dbReference>
<evidence type="ECO:0000313" key="1">
    <source>
        <dbReference type="EMBL" id="ETN72911.1"/>
    </source>
</evidence>
<gene>
    <name evidence="1" type="ORF">NECAME_13693</name>
</gene>
<keyword evidence="2" id="KW-1185">Reference proteome</keyword>
<protein>
    <submittedName>
        <fullName evidence="1">Uncharacterized protein</fullName>
    </submittedName>
</protein>
<sequence>MYDSGLGQCGAGGGGGGFRHINESVLNELEEIPFLADGRRTPSAATKEMEGNAKKRTEYHTAVKFAGIQGHGFCGYS</sequence>
<dbReference type="KEGG" id="nai:NECAME_13693"/>
<name>W2SVR7_NECAM</name>
<dbReference type="EMBL" id="KI662550">
    <property type="protein sequence ID" value="ETN72911.1"/>
    <property type="molecule type" value="Genomic_DNA"/>
</dbReference>
<organism evidence="1 2">
    <name type="scientific">Necator americanus</name>
    <name type="common">Human hookworm</name>
    <dbReference type="NCBI Taxonomy" id="51031"/>
    <lineage>
        <taxon>Eukaryota</taxon>
        <taxon>Metazoa</taxon>
        <taxon>Ecdysozoa</taxon>
        <taxon>Nematoda</taxon>
        <taxon>Chromadorea</taxon>
        <taxon>Rhabditida</taxon>
        <taxon>Rhabditina</taxon>
        <taxon>Rhabditomorpha</taxon>
        <taxon>Strongyloidea</taxon>
        <taxon>Ancylostomatidae</taxon>
        <taxon>Bunostominae</taxon>
        <taxon>Necator</taxon>
    </lineage>
</organism>